<dbReference type="STRING" id="2060905.A0A2B7WT45"/>
<dbReference type="Proteomes" id="UP000224080">
    <property type="component" value="Unassembled WGS sequence"/>
</dbReference>
<organism evidence="2 3">
    <name type="scientific">Blastomyces parvus</name>
    <dbReference type="NCBI Taxonomy" id="2060905"/>
    <lineage>
        <taxon>Eukaryota</taxon>
        <taxon>Fungi</taxon>
        <taxon>Dikarya</taxon>
        <taxon>Ascomycota</taxon>
        <taxon>Pezizomycotina</taxon>
        <taxon>Eurotiomycetes</taxon>
        <taxon>Eurotiomycetidae</taxon>
        <taxon>Onygenales</taxon>
        <taxon>Ajellomycetaceae</taxon>
        <taxon>Blastomyces</taxon>
    </lineage>
</organism>
<comment type="caution">
    <text evidence="2">The sequence shown here is derived from an EMBL/GenBank/DDBJ whole genome shotgun (WGS) entry which is preliminary data.</text>
</comment>
<dbReference type="Gene3D" id="3.30.9.10">
    <property type="entry name" value="D-Amino Acid Oxidase, subunit A, domain 2"/>
    <property type="match status" value="1"/>
</dbReference>
<evidence type="ECO:0000259" key="1">
    <source>
        <dbReference type="Pfam" id="PF01266"/>
    </source>
</evidence>
<dbReference type="InterPro" id="IPR006076">
    <property type="entry name" value="FAD-dep_OxRdtase"/>
</dbReference>
<dbReference type="SUPFAM" id="SSF51905">
    <property type="entry name" value="FAD/NAD(P)-binding domain"/>
    <property type="match status" value="1"/>
</dbReference>
<dbReference type="PANTHER" id="PTHR13847">
    <property type="entry name" value="SARCOSINE DEHYDROGENASE-RELATED"/>
    <property type="match status" value="1"/>
</dbReference>
<accession>A0A2B7WT45</accession>
<dbReference type="GO" id="GO:0005737">
    <property type="term" value="C:cytoplasm"/>
    <property type="evidence" value="ECO:0007669"/>
    <property type="project" value="TreeGrafter"/>
</dbReference>
<dbReference type="InterPro" id="IPR036188">
    <property type="entry name" value="FAD/NAD-bd_sf"/>
</dbReference>
<dbReference type="Pfam" id="PF01266">
    <property type="entry name" value="DAO"/>
    <property type="match status" value="1"/>
</dbReference>
<dbReference type="AlphaFoldDB" id="A0A2B7WT45"/>
<gene>
    <name evidence="2" type="ORF">GX51_06071</name>
</gene>
<dbReference type="OrthoDB" id="429143at2759"/>
<name>A0A2B7WT45_9EURO</name>
<keyword evidence="3" id="KW-1185">Reference proteome</keyword>
<dbReference type="Gene3D" id="3.50.50.60">
    <property type="entry name" value="FAD/NAD(P)-binding domain"/>
    <property type="match status" value="1"/>
</dbReference>
<evidence type="ECO:0000313" key="3">
    <source>
        <dbReference type="Proteomes" id="UP000224080"/>
    </source>
</evidence>
<feature type="domain" description="FAD dependent oxidoreductase" evidence="1">
    <location>
        <begin position="40"/>
        <end position="418"/>
    </location>
</feature>
<evidence type="ECO:0000313" key="2">
    <source>
        <dbReference type="EMBL" id="PGG99965.1"/>
    </source>
</evidence>
<reference evidence="2 3" key="1">
    <citation type="submission" date="2017-10" db="EMBL/GenBank/DDBJ databases">
        <title>Comparative genomics in systemic dimorphic fungi from Ajellomycetaceae.</title>
        <authorList>
            <person name="Munoz J.F."/>
            <person name="Mcewen J.G."/>
            <person name="Clay O.K."/>
            <person name="Cuomo C.A."/>
        </authorList>
    </citation>
    <scope>NUCLEOTIDE SEQUENCE [LARGE SCALE GENOMIC DNA]</scope>
    <source>
        <strain evidence="2 3">UAMH130</strain>
    </source>
</reference>
<dbReference type="EMBL" id="PDNC01000093">
    <property type="protein sequence ID" value="PGG99965.1"/>
    <property type="molecule type" value="Genomic_DNA"/>
</dbReference>
<dbReference type="PANTHER" id="PTHR13847:SF279">
    <property type="entry name" value="FAD DEPENDENT OXIDOREDUCTASE DOMAIN-CONTAINING PROTEIN-RELATED"/>
    <property type="match status" value="1"/>
</dbReference>
<proteinExistence type="predicted"/>
<protein>
    <recommendedName>
        <fullName evidence="1">FAD dependent oxidoreductase domain-containing protein</fullName>
    </recommendedName>
</protein>
<sequence length="475" mass="52167">MAAPNTKPFPVPNGMRSFWHREQHALENHRSTENLPSECDILIIGAGYAGVSTAYHILQDNPAPPSVVILEARQACFGATGRGHIRPSPVLPIIKHADKHGLEAAVELSDFEAEHIPAIRDVIEKEGIECDFTMTRSFEIFLQEDHSKKIEEKFNELIKSGLSLRQDVQYTSKNAERVSGVKSAKGCLHHTAAHIWPYKFVLHLLSSLLSRFPDIVNLQTNTPVTGISETPDPTTGEWTVTTESRGAIKAKKVILATNAYTSAIAPEYTGKIVPVRGICSRILTPAGKPAPYLPNTYSLQWGAEGYDYLIPRPDGSIIVGGGRGSYVSNLGNWYGNTNDTEPIQAGKGYFDGYMQRHFIGWEDSDAYTEQVWSGVMGYSADLLPHAGPIPDKPNQYILAGFSGHGMPMAFLTGKGIAKMVRNMNDGKGGGNVAFEETGIPRLYRTTRERLDSTSNEILTLNFGIRGVENERDANN</sequence>